<evidence type="ECO:0000259" key="2">
    <source>
        <dbReference type="PROSITE" id="PS50850"/>
    </source>
</evidence>
<dbReference type="GO" id="GO:0022857">
    <property type="term" value="F:transmembrane transporter activity"/>
    <property type="evidence" value="ECO:0007669"/>
    <property type="project" value="InterPro"/>
</dbReference>
<name>A0A6J5YQE4_9ZZZZ</name>
<dbReference type="PROSITE" id="PS50850">
    <property type="entry name" value="MFS"/>
    <property type="match status" value="1"/>
</dbReference>
<reference evidence="3" key="1">
    <citation type="submission" date="2020-05" db="EMBL/GenBank/DDBJ databases">
        <authorList>
            <person name="Chiriac C."/>
            <person name="Salcher M."/>
            <person name="Ghai R."/>
            <person name="Kavagutti S V."/>
        </authorList>
    </citation>
    <scope>NUCLEOTIDE SEQUENCE</scope>
</reference>
<evidence type="ECO:0000313" key="3">
    <source>
        <dbReference type="EMBL" id="CAB4332715.1"/>
    </source>
</evidence>
<feature type="domain" description="Major facilitator superfamily (MFS) profile" evidence="2">
    <location>
        <begin position="11"/>
        <end position="414"/>
    </location>
</feature>
<feature type="transmembrane region" description="Helical" evidence="1">
    <location>
        <begin position="267"/>
        <end position="288"/>
    </location>
</feature>
<accession>A0A6J5YQE4</accession>
<dbReference type="InterPro" id="IPR011701">
    <property type="entry name" value="MFS"/>
</dbReference>
<dbReference type="SUPFAM" id="SSF103473">
    <property type="entry name" value="MFS general substrate transporter"/>
    <property type="match status" value="1"/>
</dbReference>
<gene>
    <name evidence="3" type="ORF">UFOPK4080_00309</name>
</gene>
<proteinExistence type="predicted"/>
<feature type="transmembrane region" description="Helical" evidence="1">
    <location>
        <begin position="232"/>
        <end position="255"/>
    </location>
</feature>
<feature type="transmembrane region" description="Helical" evidence="1">
    <location>
        <begin position="300"/>
        <end position="321"/>
    </location>
</feature>
<dbReference type="AlphaFoldDB" id="A0A6J5YQE4"/>
<feature type="transmembrane region" description="Helical" evidence="1">
    <location>
        <begin position="359"/>
        <end position="382"/>
    </location>
</feature>
<feature type="transmembrane region" description="Helical" evidence="1">
    <location>
        <begin position="78"/>
        <end position="97"/>
    </location>
</feature>
<keyword evidence="1" id="KW-0812">Transmembrane</keyword>
<dbReference type="PANTHER" id="PTHR11360:SF284">
    <property type="entry name" value="EG:103B4.3 PROTEIN-RELATED"/>
    <property type="match status" value="1"/>
</dbReference>
<dbReference type="InterPro" id="IPR020846">
    <property type="entry name" value="MFS_dom"/>
</dbReference>
<feature type="transmembrane region" description="Helical" evidence="1">
    <location>
        <begin position="103"/>
        <end position="123"/>
    </location>
</feature>
<dbReference type="Pfam" id="PF07690">
    <property type="entry name" value="MFS_1"/>
    <property type="match status" value="1"/>
</dbReference>
<dbReference type="EMBL" id="CAESAG010000028">
    <property type="protein sequence ID" value="CAB4332715.1"/>
    <property type="molecule type" value="Genomic_DNA"/>
</dbReference>
<dbReference type="CDD" id="cd17355">
    <property type="entry name" value="MFS_YcxA_like"/>
    <property type="match status" value="1"/>
</dbReference>
<dbReference type="Gene3D" id="1.20.1250.20">
    <property type="entry name" value="MFS general substrate transporter like domains"/>
    <property type="match status" value="2"/>
</dbReference>
<dbReference type="PANTHER" id="PTHR11360">
    <property type="entry name" value="MONOCARBOXYLATE TRANSPORTER"/>
    <property type="match status" value="1"/>
</dbReference>
<feature type="transmembrane region" description="Helical" evidence="1">
    <location>
        <begin position="46"/>
        <end position="66"/>
    </location>
</feature>
<feature type="transmembrane region" description="Helical" evidence="1">
    <location>
        <begin position="168"/>
        <end position="187"/>
    </location>
</feature>
<protein>
    <submittedName>
        <fullName evidence="3">Unannotated protein</fullName>
    </submittedName>
</protein>
<keyword evidence="1" id="KW-0472">Membrane</keyword>
<feature type="transmembrane region" description="Helical" evidence="1">
    <location>
        <begin position="7"/>
        <end position="26"/>
    </location>
</feature>
<keyword evidence="1" id="KW-1133">Transmembrane helix</keyword>
<dbReference type="InterPro" id="IPR036259">
    <property type="entry name" value="MFS_trans_sf"/>
</dbReference>
<evidence type="ECO:0000256" key="1">
    <source>
        <dbReference type="SAM" id="Phobius"/>
    </source>
</evidence>
<sequence>MAQRKIHPGWIAVIVTFFTLMATAGFRSAPSVLIVPLEEAFGWSRSQISAAVSINVLLFGLVAPFAAALMERFTVRKVVMAALSLVAISSTSTIFISQPWHLWALWGIGVGVGAGSMALVFAATIANRWFVARKGIVVGALTAATATGQLVFLPLLSHFAITYGWKSVSITVGAASAAVIPFIYLFLKERPELMGITPYGAPENWQPPVKSDLSAGHIAIDTLKKSSGDKNFLILFFSFMVCGLSTNGLIGTHFIPAAHDHGMMETVAAGLLALVGVFDVIGTIFSGYLTDKYDPRKLLFFYYGLRGLSLFLLPSILFSSIHPSTLVFVIFYGLDWVATVPPTLMLCRIVLGPERSTVVYGWVFVGHQVGASIAALGAAILRVKLGDYAVAFYISATMCIITAFAVLQIAKGKTAAELRGY</sequence>
<feature type="transmembrane region" description="Helical" evidence="1">
    <location>
        <begin position="135"/>
        <end position="156"/>
    </location>
</feature>
<organism evidence="3">
    <name type="scientific">freshwater metagenome</name>
    <dbReference type="NCBI Taxonomy" id="449393"/>
    <lineage>
        <taxon>unclassified sequences</taxon>
        <taxon>metagenomes</taxon>
        <taxon>ecological metagenomes</taxon>
    </lineage>
</organism>
<feature type="transmembrane region" description="Helical" evidence="1">
    <location>
        <begin position="388"/>
        <end position="410"/>
    </location>
</feature>
<dbReference type="InterPro" id="IPR050327">
    <property type="entry name" value="Proton-linked_MCT"/>
</dbReference>